<feature type="domain" description="Bromo" evidence="5">
    <location>
        <begin position="131"/>
        <end position="189"/>
    </location>
</feature>
<dbReference type="Gene3D" id="1.20.920.10">
    <property type="entry name" value="Bromodomain-like"/>
    <property type="match status" value="1"/>
</dbReference>
<dbReference type="GO" id="GO:0017025">
    <property type="term" value="F:TBP-class protein binding"/>
    <property type="evidence" value="ECO:0007669"/>
    <property type="project" value="InterPro"/>
</dbReference>
<dbReference type="PROSITE" id="PS50014">
    <property type="entry name" value="BROMODOMAIN_2"/>
    <property type="match status" value="1"/>
</dbReference>
<dbReference type="InterPro" id="IPR036427">
    <property type="entry name" value="Bromodomain-like_sf"/>
</dbReference>
<evidence type="ECO:0000256" key="3">
    <source>
        <dbReference type="SAM" id="MobiDB-lite"/>
    </source>
</evidence>
<dbReference type="Pfam" id="PF00439">
    <property type="entry name" value="Bromodomain"/>
    <property type="match status" value="1"/>
</dbReference>
<proteinExistence type="predicted"/>
<feature type="transmembrane region" description="Helical" evidence="4">
    <location>
        <begin position="491"/>
        <end position="511"/>
    </location>
</feature>
<evidence type="ECO:0000259" key="5">
    <source>
        <dbReference type="PROSITE" id="PS50014"/>
    </source>
</evidence>
<gene>
    <name evidence="6" type="ORF">BE221DRAFT_145188</name>
</gene>
<dbReference type="EMBL" id="KZ155778">
    <property type="protein sequence ID" value="OUS47584.1"/>
    <property type="molecule type" value="Genomic_DNA"/>
</dbReference>
<dbReference type="InterPro" id="IPR001487">
    <property type="entry name" value="Bromodomain"/>
</dbReference>
<dbReference type="eggNOG" id="KOG0008">
    <property type="taxonomic scope" value="Eukaryota"/>
</dbReference>
<keyword evidence="4" id="KW-1133">Transmembrane helix</keyword>
<accession>A0A1Y5IHD7</accession>
<dbReference type="PRINTS" id="PR00503">
    <property type="entry name" value="BROMODOMAIN"/>
</dbReference>
<keyword evidence="4" id="KW-0812">Transmembrane</keyword>
<dbReference type="GO" id="GO:0004402">
    <property type="term" value="F:histone acetyltransferase activity"/>
    <property type="evidence" value="ECO:0007669"/>
    <property type="project" value="InterPro"/>
</dbReference>
<feature type="region of interest" description="Disordered" evidence="3">
    <location>
        <begin position="440"/>
        <end position="473"/>
    </location>
</feature>
<dbReference type="SUPFAM" id="SSF47370">
    <property type="entry name" value="Bromodomain"/>
    <property type="match status" value="1"/>
</dbReference>
<dbReference type="GO" id="GO:0016251">
    <property type="term" value="F:RNA polymerase II general transcription initiation factor activity"/>
    <property type="evidence" value="ECO:0007669"/>
    <property type="project" value="InterPro"/>
</dbReference>
<dbReference type="PANTHER" id="PTHR13900:SF0">
    <property type="entry name" value="TRANSCRIPTION INITIATION FACTOR TFIID SUBUNIT 1"/>
    <property type="match status" value="1"/>
</dbReference>
<dbReference type="GO" id="GO:0005669">
    <property type="term" value="C:transcription factor TFIID complex"/>
    <property type="evidence" value="ECO:0007669"/>
    <property type="project" value="InterPro"/>
</dbReference>
<evidence type="ECO:0000256" key="4">
    <source>
        <dbReference type="SAM" id="Phobius"/>
    </source>
</evidence>
<keyword evidence="1 2" id="KW-0103">Bromodomain</keyword>
<sequence>METLPTYETLERDVEDYARVKRDVERLLELVLFERPARRRATSEAREASTSGRETREQKVNTPPVKSVPNRGGNRELKDLFKTYSTTASGTRNANGKANGKAIARAEVEWHVNSLHRRFNRALSALLDDLASHEDATPFLIAVDEKLVPDYYSVIERPMAYLSKDMFLEDLRLIESNAVVYNGSDSVFAKMARAVVGRGEELLSHMPRVDFVTCVRAAEYAEKLVNEPMLDTSNDIDMDDDDEDDDAETKAWRERTLAKRVRRVFRAEALAGLPIGQRRALPRRSALGMDAFMRSSDDHSKCWPEADDANRARRPEDDDFVADAVPTVPRYAACASVARIEDIRADLSVVALKIALDDRRPIPGVGTRSITNVAARALEELAHDARARATVGNEASTSDDRILNLGESRDFVSELRDFKTVPSPVKTRISAHVRSDSTCSTDGLIAPENDDLERGERTLSDGSPARGDARGTNGARERFVDSLRRSNVRTMLAMALIILLVVLSAISLKTLRKG</sequence>
<evidence type="ECO:0000313" key="6">
    <source>
        <dbReference type="EMBL" id="OUS47584.1"/>
    </source>
</evidence>
<keyword evidence="4" id="KW-0472">Membrane</keyword>
<dbReference type="SMART" id="SM00297">
    <property type="entry name" value="BROMO"/>
    <property type="match status" value="1"/>
</dbReference>
<name>A0A1Y5IHD7_OSTTA</name>
<dbReference type="AlphaFoldDB" id="A0A1Y5IHD7"/>
<dbReference type="Proteomes" id="UP000195557">
    <property type="component" value="Unassembled WGS sequence"/>
</dbReference>
<reference evidence="6" key="1">
    <citation type="submission" date="2017-04" db="EMBL/GenBank/DDBJ databases">
        <title>Population genomics of picophytoplankton unveils novel chromosome hypervariability.</title>
        <authorList>
            <consortium name="DOE Joint Genome Institute"/>
            <person name="Blanc-Mathieu R."/>
            <person name="Krasovec M."/>
            <person name="Hebrard M."/>
            <person name="Yau S."/>
            <person name="Desgranges E."/>
            <person name="Martin J."/>
            <person name="Schackwitz W."/>
            <person name="Kuo A."/>
            <person name="Salin G."/>
            <person name="Donnadieu C."/>
            <person name="Desdevises Y."/>
            <person name="Sanchez-Ferandin S."/>
            <person name="Moreau H."/>
            <person name="Rivals E."/>
            <person name="Grigoriev I.V."/>
            <person name="Grimsley N."/>
            <person name="Eyre-Walker A."/>
            <person name="Piganeau G."/>
        </authorList>
    </citation>
    <scope>NUCLEOTIDE SEQUENCE [LARGE SCALE GENOMIC DNA]</scope>
    <source>
        <strain evidence="6">RCC 1115</strain>
    </source>
</reference>
<dbReference type="GO" id="GO:0051123">
    <property type="term" value="P:RNA polymerase II preinitiation complex assembly"/>
    <property type="evidence" value="ECO:0007669"/>
    <property type="project" value="TreeGrafter"/>
</dbReference>
<evidence type="ECO:0000256" key="1">
    <source>
        <dbReference type="ARBA" id="ARBA00023117"/>
    </source>
</evidence>
<dbReference type="InterPro" id="IPR040240">
    <property type="entry name" value="TAF1"/>
</dbReference>
<feature type="region of interest" description="Disordered" evidence="3">
    <location>
        <begin position="38"/>
        <end position="73"/>
    </location>
</feature>
<feature type="compositionally biased region" description="Basic and acidic residues" evidence="3">
    <location>
        <begin position="41"/>
        <end position="59"/>
    </location>
</feature>
<protein>
    <recommendedName>
        <fullName evidence="5">Bromo domain-containing protein</fullName>
    </recommendedName>
</protein>
<evidence type="ECO:0000256" key="2">
    <source>
        <dbReference type="PROSITE-ProRule" id="PRU00035"/>
    </source>
</evidence>
<dbReference type="PANTHER" id="PTHR13900">
    <property type="entry name" value="TRANSCRIPTION INITIATION FACTOR TFIID"/>
    <property type="match status" value="1"/>
</dbReference>
<organism evidence="6">
    <name type="scientific">Ostreococcus tauri</name>
    <name type="common">Marine green alga</name>
    <dbReference type="NCBI Taxonomy" id="70448"/>
    <lineage>
        <taxon>Eukaryota</taxon>
        <taxon>Viridiplantae</taxon>
        <taxon>Chlorophyta</taxon>
        <taxon>Mamiellophyceae</taxon>
        <taxon>Mamiellales</taxon>
        <taxon>Bathycoccaceae</taxon>
        <taxon>Ostreococcus</taxon>
    </lineage>
</organism>